<organism evidence="1 2">
    <name type="scientific">Hexamita inflata</name>
    <dbReference type="NCBI Taxonomy" id="28002"/>
    <lineage>
        <taxon>Eukaryota</taxon>
        <taxon>Metamonada</taxon>
        <taxon>Diplomonadida</taxon>
        <taxon>Hexamitidae</taxon>
        <taxon>Hexamitinae</taxon>
        <taxon>Hexamita</taxon>
    </lineage>
</organism>
<dbReference type="EMBL" id="CAXDID020000023">
    <property type="protein sequence ID" value="CAL5988864.1"/>
    <property type="molecule type" value="Genomic_DNA"/>
</dbReference>
<protein>
    <submittedName>
        <fullName evidence="1">Hypothetical_protein</fullName>
    </submittedName>
</protein>
<name>A0ABP1HBX6_9EUKA</name>
<comment type="caution">
    <text evidence="1">The sequence shown here is derived from an EMBL/GenBank/DDBJ whole genome shotgun (WGS) entry which is preliminary data.</text>
</comment>
<reference evidence="1 2" key="1">
    <citation type="submission" date="2024-07" db="EMBL/GenBank/DDBJ databases">
        <authorList>
            <person name="Akdeniz Z."/>
        </authorList>
    </citation>
    <scope>NUCLEOTIDE SEQUENCE [LARGE SCALE GENOMIC DNA]</scope>
</reference>
<proteinExistence type="predicted"/>
<evidence type="ECO:0000313" key="1">
    <source>
        <dbReference type="EMBL" id="CAL5988864.1"/>
    </source>
</evidence>
<gene>
    <name evidence="1" type="ORF">HINF_LOCUS10579</name>
</gene>
<keyword evidence="2" id="KW-1185">Reference proteome</keyword>
<accession>A0ABP1HBX6</accession>
<sequence>MSSPIIFLYKYIDINQPSRVLIQITKQYTKYSSSSQSAKLIKTLKKQLPQIISAEVTEDQNVMISVKQVDTDETATFIRRLKIEGKRLTCEIQQSGQSESEVNISISDSSNE</sequence>
<evidence type="ECO:0000313" key="2">
    <source>
        <dbReference type="Proteomes" id="UP001642409"/>
    </source>
</evidence>
<dbReference type="Proteomes" id="UP001642409">
    <property type="component" value="Unassembled WGS sequence"/>
</dbReference>